<evidence type="ECO:0008006" key="3">
    <source>
        <dbReference type="Google" id="ProtNLM"/>
    </source>
</evidence>
<dbReference type="RefSeq" id="WP_090649691.1">
    <property type="nucleotide sequence ID" value="NZ_CBCRYE010000008.1"/>
</dbReference>
<name>A0A1G4SVM5_9CAUL</name>
<gene>
    <name evidence="1" type="ORF">SAMN02927928_3036</name>
</gene>
<evidence type="ECO:0000313" key="1">
    <source>
        <dbReference type="EMBL" id="SCW73242.1"/>
    </source>
</evidence>
<dbReference type="OrthoDB" id="7597352at2"/>
<dbReference type="EMBL" id="FMTS01000005">
    <property type="protein sequence ID" value="SCW73242.1"/>
    <property type="molecule type" value="Genomic_DNA"/>
</dbReference>
<proteinExistence type="predicted"/>
<reference evidence="2" key="1">
    <citation type="submission" date="2016-10" db="EMBL/GenBank/DDBJ databases">
        <authorList>
            <person name="Varghese N."/>
            <person name="Submissions S."/>
        </authorList>
    </citation>
    <scope>NUCLEOTIDE SEQUENCE [LARGE SCALE GENOMIC DNA]</scope>
    <source>
        <strain evidence="2">CGMCC 1.3431</strain>
    </source>
</reference>
<keyword evidence="2" id="KW-1185">Reference proteome</keyword>
<dbReference type="Proteomes" id="UP000199150">
    <property type="component" value="Unassembled WGS sequence"/>
</dbReference>
<dbReference type="AlphaFoldDB" id="A0A1G4SVM5"/>
<evidence type="ECO:0000313" key="2">
    <source>
        <dbReference type="Proteomes" id="UP000199150"/>
    </source>
</evidence>
<organism evidence="1 2">
    <name type="scientific">Asticcacaulis taihuensis</name>
    <dbReference type="NCBI Taxonomy" id="260084"/>
    <lineage>
        <taxon>Bacteria</taxon>
        <taxon>Pseudomonadati</taxon>
        <taxon>Pseudomonadota</taxon>
        <taxon>Alphaproteobacteria</taxon>
        <taxon>Caulobacterales</taxon>
        <taxon>Caulobacteraceae</taxon>
        <taxon>Asticcacaulis</taxon>
    </lineage>
</organism>
<sequence>MASEILLDNDIIIKSSQFSITDELVKSLNNYGSPHILSVSAFVILKQVTAKKKLSNPGQISKNCTTLLGHLNRIEPTEKEISLAADLEDQARTMLLELDVGESQLLAILMNRGSRLMVTGDKRAIIGIEQFIKGKFEFKHKIACFEQLLLEIIGMHDFDTLRAKICTEAVADKAISICFSCLSGESQKDSALSGLSSYINSVRNTSPESLIISNDLSALSS</sequence>
<accession>A0A1G4SVM5</accession>
<dbReference type="STRING" id="260084.SAMN02927928_3036"/>
<protein>
    <recommendedName>
        <fullName evidence="3">PIN domain-containing protein</fullName>
    </recommendedName>
</protein>